<evidence type="ECO:0000313" key="7">
    <source>
        <dbReference type="Proteomes" id="UP001589755"/>
    </source>
</evidence>
<keyword evidence="4" id="KW-0804">Transcription</keyword>
<dbReference type="InterPro" id="IPR028082">
    <property type="entry name" value="Peripla_BP_I"/>
</dbReference>
<evidence type="ECO:0000259" key="5">
    <source>
        <dbReference type="PROSITE" id="PS50932"/>
    </source>
</evidence>
<dbReference type="CDD" id="cd06278">
    <property type="entry name" value="PBP1_LacI-like"/>
    <property type="match status" value="1"/>
</dbReference>
<protein>
    <submittedName>
        <fullName evidence="6">LacI family DNA-binding transcriptional regulator</fullName>
    </submittedName>
</protein>
<feature type="domain" description="HTH lacI-type" evidence="5">
    <location>
        <begin position="14"/>
        <end position="68"/>
    </location>
</feature>
<keyword evidence="2" id="KW-0805">Transcription regulation</keyword>
<sequence>MRERDEGAPAGRRVTAMDVARAAGVSVSAVSRAFTPGASVSARTRARVMAAAAKLDYMPNALARGLMTQRSNLIGIILTNFKNPLYLSVLDHFTHAIQQRGLRALVFNISRGGDLTEAARQILQYSVDGLIVSAGAISPLLAGQCARRQIPVVAFARNPRSKDIDVVCADNVAGGRMAARLLIERGYRRIGYLGGSAQASTSQDRGKGLVGELEDAGLSLHCSVHASEYSYEAGRVAARALLSMDEPPDALFCANDVLAFGALDVARHRFGLSVPGQLGIVGFDDIGLAEADSFSLTTVRQPIEEMVRETIALMMRRMEDPRLEPETRLLSCSLVERGTVRGPRL</sequence>
<accession>A0ABV6D2T6</accession>
<organism evidence="6 7">
    <name type="scientific">Chelativorans intermedius</name>
    <dbReference type="NCBI Taxonomy" id="515947"/>
    <lineage>
        <taxon>Bacteria</taxon>
        <taxon>Pseudomonadati</taxon>
        <taxon>Pseudomonadota</taxon>
        <taxon>Alphaproteobacteria</taxon>
        <taxon>Hyphomicrobiales</taxon>
        <taxon>Phyllobacteriaceae</taxon>
        <taxon>Chelativorans</taxon>
    </lineage>
</organism>
<gene>
    <name evidence="6" type="ORF">ACFFJ2_00835</name>
</gene>
<dbReference type="SMART" id="SM00354">
    <property type="entry name" value="HTH_LACI"/>
    <property type="match status" value="1"/>
</dbReference>
<dbReference type="SUPFAM" id="SSF47413">
    <property type="entry name" value="lambda repressor-like DNA-binding domains"/>
    <property type="match status" value="1"/>
</dbReference>
<keyword evidence="1" id="KW-0678">Repressor</keyword>
<dbReference type="EMBL" id="JBHLXD010000001">
    <property type="protein sequence ID" value="MFC0206942.1"/>
    <property type="molecule type" value="Genomic_DNA"/>
</dbReference>
<dbReference type="SUPFAM" id="SSF53822">
    <property type="entry name" value="Periplasmic binding protein-like I"/>
    <property type="match status" value="1"/>
</dbReference>
<dbReference type="PROSITE" id="PS50932">
    <property type="entry name" value="HTH_LACI_2"/>
    <property type="match status" value="1"/>
</dbReference>
<evidence type="ECO:0000256" key="3">
    <source>
        <dbReference type="ARBA" id="ARBA00023125"/>
    </source>
</evidence>
<dbReference type="Gene3D" id="3.40.50.2300">
    <property type="match status" value="2"/>
</dbReference>
<evidence type="ECO:0000256" key="1">
    <source>
        <dbReference type="ARBA" id="ARBA00022491"/>
    </source>
</evidence>
<dbReference type="PANTHER" id="PTHR30146:SF95">
    <property type="entry name" value="RIBOSE OPERON REPRESSOR"/>
    <property type="match status" value="1"/>
</dbReference>
<dbReference type="InterPro" id="IPR000843">
    <property type="entry name" value="HTH_LacI"/>
</dbReference>
<dbReference type="Gene3D" id="1.10.260.40">
    <property type="entry name" value="lambda repressor-like DNA-binding domains"/>
    <property type="match status" value="1"/>
</dbReference>
<reference evidence="6 7" key="1">
    <citation type="submission" date="2024-09" db="EMBL/GenBank/DDBJ databases">
        <authorList>
            <person name="Sun Q."/>
            <person name="Mori K."/>
        </authorList>
    </citation>
    <scope>NUCLEOTIDE SEQUENCE [LARGE SCALE GENOMIC DNA]</scope>
    <source>
        <strain evidence="6 7">CCM 8543</strain>
    </source>
</reference>
<comment type="caution">
    <text evidence="6">The sequence shown here is derived from an EMBL/GenBank/DDBJ whole genome shotgun (WGS) entry which is preliminary data.</text>
</comment>
<evidence type="ECO:0000256" key="2">
    <source>
        <dbReference type="ARBA" id="ARBA00023015"/>
    </source>
</evidence>
<dbReference type="InterPro" id="IPR046335">
    <property type="entry name" value="LacI/GalR-like_sensor"/>
</dbReference>
<proteinExistence type="predicted"/>
<dbReference type="GO" id="GO:0003677">
    <property type="term" value="F:DNA binding"/>
    <property type="evidence" value="ECO:0007669"/>
    <property type="project" value="UniProtKB-KW"/>
</dbReference>
<evidence type="ECO:0000256" key="4">
    <source>
        <dbReference type="ARBA" id="ARBA00023163"/>
    </source>
</evidence>
<dbReference type="PANTHER" id="PTHR30146">
    <property type="entry name" value="LACI-RELATED TRANSCRIPTIONAL REPRESSOR"/>
    <property type="match status" value="1"/>
</dbReference>
<dbReference type="Proteomes" id="UP001589755">
    <property type="component" value="Unassembled WGS sequence"/>
</dbReference>
<keyword evidence="3 6" id="KW-0238">DNA-binding</keyword>
<keyword evidence="7" id="KW-1185">Reference proteome</keyword>
<name>A0ABV6D2T6_9HYPH</name>
<dbReference type="Pfam" id="PF13377">
    <property type="entry name" value="Peripla_BP_3"/>
    <property type="match status" value="1"/>
</dbReference>
<dbReference type="RefSeq" id="WP_261518884.1">
    <property type="nucleotide sequence ID" value="NZ_JAODNW010000002.1"/>
</dbReference>
<dbReference type="InterPro" id="IPR010982">
    <property type="entry name" value="Lambda_DNA-bd_dom_sf"/>
</dbReference>
<dbReference type="CDD" id="cd01392">
    <property type="entry name" value="HTH_LacI"/>
    <property type="match status" value="1"/>
</dbReference>
<evidence type="ECO:0000313" key="6">
    <source>
        <dbReference type="EMBL" id="MFC0206942.1"/>
    </source>
</evidence>
<dbReference type="Pfam" id="PF00356">
    <property type="entry name" value="LacI"/>
    <property type="match status" value="1"/>
</dbReference>